<gene>
    <name evidence="2" type="ORF">EC973_000139</name>
</gene>
<dbReference type="OrthoDB" id="2277003at2759"/>
<accession>A0A8H7ETX1</accession>
<evidence type="ECO:0000313" key="3">
    <source>
        <dbReference type="Proteomes" id="UP000605846"/>
    </source>
</evidence>
<sequence length="533" mass="60176">MSDEPLSPSSGFRRRKPYSSLLVENKLELAQHEPEQPKTNRRFFRWTACFSFISKFKRSKQKPDKPTPPLDPSRRRHSSIVPIQTDETTFEDASPRVRPFTYCMNRKEVDAPYTEEKVDRLESSSVTPWNDHSSLPNTPISALSPPPRYVTAKKDRLRYGSDWMQEDNASSSRLQSRVPISRPFALRLSLDIDQHCSSLSHSPSTLSVASNDTKREDEDSMSIRTAFTIHRPDPIKECSENPMPEMIPRQQQQQEEQSHPSSATAAGKSIPLLTPGSSSLTDLPISSSSSFSLGEQSDRHRLSLIERRRRRSPQIIPDDDRLTLALENSSKWSSDDECREPVDRLASSHMVEMPEDVPQHDLAWRQRVLDQSVDGAFKNKSRQKAMMALEGKTKTVTMTPIAAISEIDNALASYEVDVVRDKAQYEAVVARTLHRRPCSQEECQTMVACTSVKPLYDGVNALRVISEDEDDNAQQVRLAAEPERLDRRFLCPTPPSSAHHPMSKTRTPSLVFFPSSPSSMGSSGENEALQMNN</sequence>
<feature type="region of interest" description="Disordered" evidence="1">
    <location>
        <begin position="113"/>
        <end position="149"/>
    </location>
</feature>
<protein>
    <submittedName>
        <fullName evidence="2">Uncharacterized protein</fullName>
    </submittedName>
</protein>
<feature type="compositionally biased region" description="Basic and acidic residues" evidence="1">
    <location>
        <begin position="230"/>
        <end position="239"/>
    </location>
</feature>
<feature type="compositionally biased region" description="Low complexity" evidence="1">
    <location>
        <begin position="197"/>
        <end position="210"/>
    </location>
</feature>
<name>A0A8H7ETX1_9FUNG</name>
<comment type="caution">
    <text evidence="2">The sequence shown here is derived from an EMBL/GenBank/DDBJ whole genome shotgun (WGS) entry which is preliminary data.</text>
</comment>
<evidence type="ECO:0000256" key="1">
    <source>
        <dbReference type="SAM" id="MobiDB-lite"/>
    </source>
</evidence>
<feature type="compositionally biased region" description="Basic and acidic residues" evidence="1">
    <location>
        <begin position="113"/>
        <end position="122"/>
    </location>
</feature>
<dbReference type="AlphaFoldDB" id="A0A8H7ETX1"/>
<feature type="region of interest" description="Disordered" evidence="1">
    <location>
        <begin position="197"/>
        <end position="281"/>
    </location>
</feature>
<feature type="compositionally biased region" description="Polar residues" evidence="1">
    <location>
        <begin position="123"/>
        <end position="141"/>
    </location>
</feature>
<reference evidence="2" key="1">
    <citation type="submission" date="2020-01" db="EMBL/GenBank/DDBJ databases">
        <title>Genome Sequencing of Three Apophysomyces-Like Fungal Strains Confirms a Novel Fungal Genus in the Mucoromycota with divergent Burkholderia-like Endosymbiotic Bacteria.</title>
        <authorList>
            <person name="Stajich J.E."/>
            <person name="Macias A.M."/>
            <person name="Carter-House D."/>
            <person name="Lovett B."/>
            <person name="Kasson L.R."/>
            <person name="Berry K."/>
            <person name="Grigoriev I."/>
            <person name="Chang Y."/>
            <person name="Spatafora J."/>
            <person name="Kasson M.T."/>
        </authorList>
    </citation>
    <scope>NUCLEOTIDE SEQUENCE</scope>
    <source>
        <strain evidence="2">NRRL A-21654</strain>
    </source>
</reference>
<evidence type="ECO:0000313" key="2">
    <source>
        <dbReference type="EMBL" id="KAF7732863.1"/>
    </source>
</evidence>
<keyword evidence="3" id="KW-1185">Reference proteome</keyword>
<feature type="region of interest" description="Disordered" evidence="1">
    <location>
        <begin position="57"/>
        <end position="91"/>
    </location>
</feature>
<organism evidence="2 3">
    <name type="scientific">Apophysomyces ossiformis</name>
    <dbReference type="NCBI Taxonomy" id="679940"/>
    <lineage>
        <taxon>Eukaryota</taxon>
        <taxon>Fungi</taxon>
        <taxon>Fungi incertae sedis</taxon>
        <taxon>Mucoromycota</taxon>
        <taxon>Mucoromycotina</taxon>
        <taxon>Mucoromycetes</taxon>
        <taxon>Mucorales</taxon>
        <taxon>Mucorineae</taxon>
        <taxon>Mucoraceae</taxon>
        <taxon>Apophysomyces</taxon>
    </lineage>
</organism>
<proteinExistence type="predicted"/>
<dbReference type="EMBL" id="JABAYA010000001">
    <property type="protein sequence ID" value="KAF7732863.1"/>
    <property type="molecule type" value="Genomic_DNA"/>
</dbReference>
<dbReference type="Proteomes" id="UP000605846">
    <property type="component" value="Unassembled WGS sequence"/>
</dbReference>